<organism evidence="2">
    <name type="scientific">Chrysotila carterae</name>
    <name type="common">Marine alga</name>
    <name type="synonym">Syracosphaera carterae</name>
    <dbReference type="NCBI Taxonomy" id="13221"/>
    <lineage>
        <taxon>Eukaryota</taxon>
        <taxon>Haptista</taxon>
        <taxon>Haptophyta</taxon>
        <taxon>Prymnesiophyceae</taxon>
        <taxon>Isochrysidales</taxon>
        <taxon>Isochrysidaceae</taxon>
        <taxon>Chrysotila</taxon>
    </lineage>
</organism>
<evidence type="ECO:0008006" key="3">
    <source>
        <dbReference type="Google" id="ProtNLM"/>
    </source>
</evidence>
<keyword evidence="1" id="KW-0732">Signal</keyword>
<proteinExistence type="predicted"/>
<feature type="chain" id="PRO_5030758255" description="CHAT domain-containing protein" evidence="1">
    <location>
        <begin position="24"/>
        <end position="354"/>
    </location>
</feature>
<gene>
    <name evidence="2" type="ORF">PCAR00345_LOCUS18984</name>
</gene>
<dbReference type="Pfam" id="PF07082">
    <property type="entry name" value="DUF1350"/>
    <property type="match status" value="1"/>
</dbReference>
<reference evidence="2" key="1">
    <citation type="submission" date="2021-01" db="EMBL/GenBank/DDBJ databases">
        <authorList>
            <person name="Corre E."/>
            <person name="Pelletier E."/>
            <person name="Niang G."/>
            <person name="Scheremetjew M."/>
            <person name="Finn R."/>
            <person name="Kale V."/>
            <person name="Holt S."/>
            <person name="Cochrane G."/>
            <person name="Meng A."/>
            <person name="Brown T."/>
            <person name="Cohen L."/>
        </authorList>
    </citation>
    <scope>NUCLEOTIDE SEQUENCE</scope>
    <source>
        <strain evidence="2">CCMP645</strain>
    </source>
</reference>
<evidence type="ECO:0000313" key="2">
    <source>
        <dbReference type="EMBL" id="CAE0766372.1"/>
    </source>
</evidence>
<sequence>MRHMIRAWAQMIAMSNMLLPVLAMTQSQPPGALTVLGGAIERAGARKSPSTWTQCASSGCWIRMPQGQPGSTSSPDVYGVLHFVGGAALGAAPQLVYNRLLSFVSDSASVAVIASPFEVSPDHIRLAEQVSLAFNDCCNENGLSQLPAARRFKLGHSLGAKLLVMNACSSSSPAGAVGTLAFNNFGVAESISFATAIAQQLTGRTDPATAALISNAFAFAQQFAATQGVDFEFKPSPQELDRMIAANYAATSTSIWKFEQDDLDSSQRLIDALPPSTPRLFAEFAGTHTAPVLLDLSPADIDPRLELLLGAGERLTLGDPELVESLANDIAQWIRPGCVPYAQSKLQFLPPAAV</sequence>
<dbReference type="PANTHER" id="PTHR34127:SF1">
    <property type="entry name" value="OS04G0405600 PROTEIN"/>
    <property type="match status" value="1"/>
</dbReference>
<dbReference type="PANTHER" id="PTHR34127">
    <property type="entry name" value="OS04G0405600 PROTEIN"/>
    <property type="match status" value="1"/>
</dbReference>
<dbReference type="InterPro" id="IPR010765">
    <property type="entry name" value="DUF1350"/>
</dbReference>
<feature type="signal peptide" evidence="1">
    <location>
        <begin position="1"/>
        <end position="23"/>
    </location>
</feature>
<protein>
    <recommendedName>
        <fullName evidence="3">CHAT domain-containing protein</fullName>
    </recommendedName>
</protein>
<name>A0A7S4F102_CHRCT</name>
<dbReference type="EMBL" id="HBIZ01029826">
    <property type="protein sequence ID" value="CAE0766372.1"/>
    <property type="molecule type" value="Transcribed_RNA"/>
</dbReference>
<dbReference type="AlphaFoldDB" id="A0A7S4F102"/>
<evidence type="ECO:0000256" key="1">
    <source>
        <dbReference type="SAM" id="SignalP"/>
    </source>
</evidence>
<accession>A0A7S4F102</accession>